<dbReference type="InterPro" id="IPR021280">
    <property type="entry name" value="TMEM260-like"/>
</dbReference>
<evidence type="ECO:0000313" key="2">
    <source>
        <dbReference type="EMBL" id="SHG84413.1"/>
    </source>
</evidence>
<organism evidence="2 3">
    <name type="scientific">Flagellimonas flava</name>
    <dbReference type="NCBI Taxonomy" id="570519"/>
    <lineage>
        <taxon>Bacteria</taxon>
        <taxon>Pseudomonadati</taxon>
        <taxon>Bacteroidota</taxon>
        <taxon>Flavobacteriia</taxon>
        <taxon>Flavobacteriales</taxon>
        <taxon>Flavobacteriaceae</taxon>
        <taxon>Flagellimonas</taxon>
    </lineage>
</organism>
<dbReference type="InterPro" id="IPR036259">
    <property type="entry name" value="MFS_trans_sf"/>
</dbReference>
<feature type="transmembrane region" description="Helical" evidence="1">
    <location>
        <begin position="634"/>
        <end position="653"/>
    </location>
</feature>
<dbReference type="PANTHER" id="PTHR16214">
    <property type="entry name" value="TRANSMEMBRANE PROTEIN 260"/>
    <property type="match status" value="1"/>
</dbReference>
<keyword evidence="1" id="KW-0472">Membrane</keyword>
<evidence type="ECO:0000313" key="3">
    <source>
        <dbReference type="Proteomes" id="UP000184532"/>
    </source>
</evidence>
<feature type="transmembrane region" description="Helical" evidence="1">
    <location>
        <begin position="570"/>
        <end position="587"/>
    </location>
</feature>
<feature type="transmembrane region" description="Helical" evidence="1">
    <location>
        <begin position="80"/>
        <end position="102"/>
    </location>
</feature>
<feature type="transmembrane region" description="Helical" evidence="1">
    <location>
        <begin position="599"/>
        <end position="622"/>
    </location>
</feature>
<feature type="transmembrane region" description="Helical" evidence="1">
    <location>
        <begin position="265"/>
        <end position="282"/>
    </location>
</feature>
<reference evidence="3" key="1">
    <citation type="submission" date="2016-11" db="EMBL/GenBank/DDBJ databases">
        <authorList>
            <person name="Varghese N."/>
            <person name="Submissions S."/>
        </authorList>
    </citation>
    <scope>NUCLEOTIDE SEQUENCE [LARGE SCALE GENOMIC DNA]</scope>
    <source>
        <strain evidence="3">DSM 22638</strain>
    </source>
</reference>
<sequence>MFLPLEKRYQNWNLLFGWMLFFNAFVTYLLTVEPTVSFWDSGEYIATSAKLEVPHPPGAPFFQMVGACFALFAKDNGQIALMVNYVSCLASAFTILFLFWTITHLLGKLESQKENGSAQNSILRLGSGVVGALVFTYSDSFWFNAVETEVYAMASFVMAVQLWMGLKWIDNLEHPRSAKWLLLIAFVVGLTFGIQFMGFLVIPSLVLLYCFERCPQPNLKQFMLFNVLGVGLLLVVFKFSLTYVLKLFGWAEVFFVNQVGMPFNSGSFLMGALLLVLLYVCIRYCHAKGWKRTHLVVMCLLFMGLGFTSWLMLPIRANAHVGINENDPSDARLLLAYYNREQYPSTESPFYGAYYSDSFAESIGRKDDNPKYEKNLKTGTYEVVNPYKNAIPESNPQHIGFLPRMWSSENAESYMRYFGALDFTVKPKHLSNAELREVVQQIKQGYAKGEIDTAQYIKFLRDFAEYLEVKPPSIWDNVRYLLQYQFNYMYFRYFMWNFVGRSNDIQGKYDGNGEWLSGISFLDELRLGNQKNLPSDVKNNKGRNTYFFLPFLLGLTGLVFQWLRNPKQFWVFFVFFMFTGLAIQFYTNPPIFQPRERDYSLVGSFYAFAIWTGFGAFAIGSFLNKRLMLNPRKVPFLFAALLAIPLLMAFQNWDDHDRSNRYTARASAKAYLDSTKKDAGAILFTIGDNDNFPLWYLQEIEEYRTDVRVIVTGYFATDWYIDQMKRKSYQSEPIPSQLTHELYRYGNRDYVYHQPLTENRWDIKDFMNWIGSDHPKSKRKNILEQYGLDPSDYTESELSTVFYPTNKIRVPVNKKNVLESGLVSKKDEHLIVDFIDIDLPDVLYKNRILMLDVLANNDWERPIYFSGGSFDDAEYIWMKDYLQLDGLAYKLVPIRNKFEGGVDMGRIDTQTAFQIVSQWDWGNAGDLDIYHDPQTRRQFGVSFRISLARLMEQLIAEGKIDRAKMVIEMAMENIPFEFYGYYMFVEPFLEGYYKVGEVQKARELFKKLQQVYHERLAYYAGMKVTDQYAKIDDVLSDSYAYRRCLEICGENNDKDFYKQATETFETDISMLEHLVDE</sequence>
<feature type="transmembrane region" description="Helical" evidence="1">
    <location>
        <begin position="181"/>
        <end position="211"/>
    </location>
</feature>
<evidence type="ECO:0000256" key="1">
    <source>
        <dbReference type="SAM" id="Phobius"/>
    </source>
</evidence>
<feature type="transmembrane region" description="Helical" evidence="1">
    <location>
        <begin position="223"/>
        <end position="245"/>
    </location>
</feature>
<dbReference type="Pfam" id="PF11028">
    <property type="entry name" value="TMEM260-like"/>
    <property type="match status" value="1"/>
</dbReference>
<feature type="transmembrane region" description="Helical" evidence="1">
    <location>
        <begin position="545"/>
        <end position="563"/>
    </location>
</feature>
<keyword evidence="1" id="KW-1133">Transmembrane helix</keyword>
<gene>
    <name evidence="2" type="ORF">SAMN04488116_2651</name>
</gene>
<evidence type="ECO:0008006" key="4">
    <source>
        <dbReference type="Google" id="ProtNLM"/>
    </source>
</evidence>
<dbReference type="SUPFAM" id="SSF103473">
    <property type="entry name" value="MFS general substrate transporter"/>
    <property type="match status" value="1"/>
</dbReference>
<proteinExistence type="predicted"/>
<keyword evidence="1" id="KW-0812">Transmembrane</keyword>
<name>A0A1M5N5Y0_9FLAO</name>
<keyword evidence="3" id="KW-1185">Reference proteome</keyword>
<feature type="transmembrane region" description="Helical" evidence="1">
    <location>
        <begin position="12"/>
        <end position="31"/>
    </location>
</feature>
<accession>A0A1M5N5Y0</accession>
<dbReference type="PANTHER" id="PTHR16214:SF3">
    <property type="entry name" value="TRANSMEMBRANE PROTEIN 260"/>
    <property type="match status" value="1"/>
</dbReference>
<dbReference type="Proteomes" id="UP000184532">
    <property type="component" value="Unassembled WGS sequence"/>
</dbReference>
<dbReference type="InterPro" id="IPR052724">
    <property type="entry name" value="GT117_domain-containing"/>
</dbReference>
<feature type="transmembrane region" description="Helical" evidence="1">
    <location>
        <begin position="294"/>
        <end position="313"/>
    </location>
</feature>
<dbReference type="AlphaFoldDB" id="A0A1M5N5Y0"/>
<protein>
    <recommendedName>
        <fullName evidence="4">DUF2723 domain-containing protein</fullName>
    </recommendedName>
</protein>
<feature type="transmembrane region" description="Helical" evidence="1">
    <location>
        <begin position="122"/>
        <end position="143"/>
    </location>
</feature>
<dbReference type="STRING" id="570519.SAMN04488116_2651"/>
<dbReference type="EMBL" id="FQWL01000004">
    <property type="protein sequence ID" value="SHG84413.1"/>
    <property type="molecule type" value="Genomic_DNA"/>
</dbReference>